<comment type="caution">
    <text evidence="2">The sequence shown here is derived from an EMBL/GenBank/DDBJ whole genome shotgun (WGS) entry which is preliminary data.</text>
</comment>
<name>A0A9P6EPT3_9AGAR</name>
<evidence type="ECO:0000313" key="2">
    <source>
        <dbReference type="EMBL" id="KAF9532859.1"/>
    </source>
</evidence>
<dbReference type="PANTHER" id="PTHR28058:SF1">
    <property type="entry name" value="SMALL RIBOSOMAL SUBUNIT PROTEIN BS1M"/>
    <property type="match status" value="1"/>
</dbReference>
<dbReference type="Pfam" id="PF11709">
    <property type="entry name" value="Mit_ribos_Mrp51"/>
    <property type="match status" value="1"/>
</dbReference>
<feature type="region of interest" description="Disordered" evidence="1">
    <location>
        <begin position="149"/>
        <end position="198"/>
    </location>
</feature>
<dbReference type="Proteomes" id="UP000807306">
    <property type="component" value="Unassembled WGS sequence"/>
</dbReference>
<keyword evidence="3" id="KW-1185">Reference proteome</keyword>
<reference evidence="2" key="1">
    <citation type="submission" date="2020-11" db="EMBL/GenBank/DDBJ databases">
        <authorList>
            <consortium name="DOE Joint Genome Institute"/>
            <person name="Ahrendt S."/>
            <person name="Riley R."/>
            <person name="Andreopoulos W."/>
            <person name="Labutti K."/>
            <person name="Pangilinan J."/>
            <person name="Ruiz-Duenas F.J."/>
            <person name="Barrasa J.M."/>
            <person name="Sanchez-Garcia M."/>
            <person name="Camarero S."/>
            <person name="Miyauchi S."/>
            <person name="Serrano A."/>
            <person name="Linde D."/>
            <person name="Babiker R."/>
            <person name="Drula E."/>
            <person name="Ayuso-Fernandez I."/>
            <person name="Pacheco R."/>
            <person name="Padilla G."/>
            <person name="Ferreira P."/>
            <person name="Barriuso J."/>
            <person name="Kellner H."/>
            <person name="Castanera R."/>
            <person name="Alfaro M."/>
            <person name="Ramirez L."/>
            <person name="Pisabarro A.G."/>
            <person name="Kuo A."/>
            <person name="Tritt A."/>
            <person name="Lipzen A."/>
            <person name="He G."/>
            <person name="Yan M."/>
            <person name="Ng V."/>
            <person name="Cullen D."/>
            <person name="Martin F."/>
            <person name="Rosso M.-N."/>
            <person name="Henrissat B."/>
            <person name="Hibbett D."/>
            <person name="Martinez A.T."/>
            <person name="Grigoriev I.V."/>
        </authorList>
    </citation>
    <scope>NUCLEOTIDE SEQUENCE</scope>
    <source>
        <strain evidence="2">CBS 506.95</strain>
    </source>
</reference>
<dbReference type="PANTHER" id="PTHR28058">
    <property type="entry name" value="37S RIBOSOMAL PROTEIN MRP51, MITOCHONDRIAL"/>
    <property type="match status" value="1"/>
</dbReference>
<dbReference type="OrthoDB" id="2735536at2759"/>
<accession>A0A9P6EPT3</accession>
<evidence type="ECO:0000313" key="3">
    <source>
        <dbReference type="Proteomes" id="UP000807306"/>
    </source>
</evidence>
<feature type="region of interest" description="Disordered" evidence="1">
    <location>
        <begin position="526"/>
        <end position="546"/>
    </location>
</feature>
<dbReference type="InterPro" id="IPR016712">
    <property type="entry name" value="Rbsml_bS1m-like"/>
</dbReference>
<dbReference type="EMBL" id="MU157830">
    <property type="protein sequence ID" value="KAF9532859.1"/>
    <property type="molecule type" value="Genomic_DNA"/>
</dbReference>
<gene>
    <name evidence="2" type="ORF">CPB83DRAFT_846491</name>
</gene>
<evidence type="ECO:0000256" key="1">
    <source>
        <dbReference type="SAM" id="MobiDB-lite"/>
    </source>
</evidence>
<sequence length="546" mass="60541">MSTQVVARSAKEIFPKVLPPASPFSELLRRSKFATFDPEIRQTYSAPPSYTHRGNFGLKRPIANKKKHGYIVLKKFEEHAQYIEWDNAKEQVRWLQRVEELNLTPHLVSPTPWSTGLGPIASSRESGLDSEFCPGERAYVPRAAREELVSNENSNLDSTEAPKHPPNFPSSDADEPLDPNNLPPTRGKGAYGAKSALPPAKGQETFLQPNIVGMPPRVFAQYIKKLRELRPEFLAFVRQELKNRWVHNKLAFIDPDILSDEELVADLGSDLLNQNFHIRFLGKRTESMYHAEPLPEILSKGERHKLQREATATANEPQPIQPQPHKFGGMMYANPTQLESYFFGKSESGLHLQTTSNWRYDQQQSLASFAGMTARVAETRAAGKPVFETEVGANPANLPFSETKMRATTLNLIHPPSVVGKTASSHPISEVGVGATVIPASSVDNNWRTNPHQPGTFEYSALKPAKLSTFVPSSAFRNMLGSRNKYGDGGQMYRPGAFKEKSQLGAFASQQSQDNNTSLQLLSVLKRMANKNKPPANDGESGGNSS</sequence>
<organism evidence="2 3">
    <name type="scientific">Crepidotus variabilis</name>
    <dbReference type="NCBI Taxonomy" id="179855"/>
    <lineage>
        <taxon>Eukaryota</taxon>
        <taxon>Fungi</taxon>
        <taxon>Dikarya</taxon>
        <taxon>Basidiomycota</taxon>
        <taxon>Agaricomycotina</taxon>
        <taxon>Agaricomycetes</taxon>
        <taxon>Agaricomycetidae</taxon>
        <taxon>Agaricales</taxon>
        <taxon>Agaricineae</taxon>
        <taxon>Crepidotaceae</taxon>
        <taxon>Crepidotus</taxon>
    </lineage>
</organism>
<dbReference type="AlphaFoldDB" id="A0A9P6EPT3"/>
<protein>
    <submittedName>
        <fullName evidence="2">Uncharacterized protein</fullName>
    </submittedName>
</protein>
<proteinExistence type="predicted"/>